<evidence type="ECO:0000256" key="1">
    <source>
        <dbReference type="ARBA" id="ARBA00022962"/>
    </source>
</evidence>
<dbReference type="SUPFAM" id="SSF52317">
    <property type="entry name" value="Class I glutamine amidotransferase-like"/>
    <property type="match status" value="1"/>
</dbReference>
<keyword evidence="1" id="KW-0315">Glutamine amidotransferase</keyword>
<dbReference type="PANTHER" id="PTHR43418">
    <property type="entry name" value="MULTIFUNCTIONAL TRYPTOPHAN BIOSYNTHESIS PROTEIN-RELATED"/>
    <property type="match status" value="1"/>
</dbReference>
<evidence type="ECO:0000259" key="2">
    <source>
        <dbReference type="Pfam" id="PF00117"/>
    </source>
</evidence>
<dbReference type="RefSeq" id="WP_039689155.1">
    <property type="nucleotide sequence ID" value="NZ_CP009302.1"/>
</dbReference>
<dbReference type="PROSITE" id="PS51273">
    <property type="entry name" value="GATASE_TYPE_1"/>
    <property type="match status" value="1"/>
</dbReference>
<dbReference type="Pfam" id="PF00117">
    <property type="entry name" value="GATase"/>
    <property type="match status" value="1"/>
</dbReference>
<dbReference type="STRING" id="1531429.JI75_04835"/>
<dbReference type="EMBL" id="CP009302">
    <property type="protein sequence ID" value="AJC12096.1"/>
    <property type="molecule type" value="Genomic_DNA"/>
</dbReference>
<dbReference type="PRINTS" id="PR00099">
    <property type="entry name" value="CPSGATASE"/>
</dbReference>
<dbReference type="FunFam" id="3.40.50.880:FF:000003">
    <property type="entry name" value="Anthranilate synthase component II"/>
    <property type="match status" value="1"/>
</dbReference>
<dbReference type="OrthoDB" id="9803598at2"/>
<proteinExistence type="predicted"/>
<dbReference type="PRINTS" id="PR00096">
    <property type="entry name" value="GATASE"/>
</dbReference>
<dbReference type="KEGG" id="cbac:JI75_04835"/>
<dbReference type="GO" id="GO:0004049">
    <property type="term" value="F:anthranilate synthase activity"/>
    <property type="evidence" value="ECO:0007669"/>
    <property type="project" value="TreeGrafter"/>
</dbReference>
<evidence type="ECO:0000313" key="4">
    <source>
        <dbReference type="Proteomes" id="UP000031121"/>
    </source>
</evidence>
<dbReference type="InterPro" id="IPR017926">
    <property type="entry name" value="GATASE"/>
</dbReference>
<accession>A0A0A8B3Q2</accession>
<dbReference type="Gene3D" id="3.40.50.880">
    <property type="match status" value="1"/>
</dbReference>
<evidence type="ECO:0000313" key="3">
    <source>
        <dbReference type="EMBL" id="AJC12096.1"/>
    </source>
</evidence>
<keyword evidence="4" id="KW-1185">Reference proteome</keyword>
<dbReference type="NCBIfam" id="TIGR00566">
    <property type="entry name" value="trpG_papA"/>
    <property type="match status" value="1"/>
</dbReference>
<reference evidence="3 4" key="2">
    <citation type="journal article" date="2015" name="Genome Announc.">
        <title>Complete Genome Sequence of Coriobacteriaceae Strain 68-1-3, a Novel Mucus-Degrading Isolate from the Swine Intestinal Tract.</title>
        <authorList>
            <person name="Looft T."/>
            <person name="Bayles D.O."/>
            <person name="Alt D.P."/>
            <person name="Stanton T.B."/>
        </authorList>
    </citation>
    <scope>NUCLEOTIDE SEQUENCE [LARGE SCALE GENOMIC DNA]</scope>
    <source>
        <strain evidence="3 4">68-1-3</strain>
    </source>
</reference>
<dbReference type="PRINTS" id="PR00097">
    <property type="entry name" value="ANTSNTHASEII"/>
</dbReference>
<dbReference type="InterPro" id="IPR006221">
    <property type="entry name" value="TrpG/PapA_dom"/>
</dbReference>
<dbReference type="AlphaFoldDB" id="A0A0A8B3Q2"/>
<organism evidence="3 4">
    <name type="scientific">Berryella intestinalis</name>
    <dbReference type="NCBI Taxonomy" id="1531429"/>
    <lineage>
        <taxon>Bacteria</taxon>
        <taxon>Bacillati</taxon>
        <taxon>Actinomycetota</taxon>
        <taxon>Coriobacteriia</taxon>
        <taxon>Eggerthellales</taxon>
        <taxon>Eggerthellaceae</taxon>
        <taxon>Berryella</taxon>
    </lineage>
</organism>
<dbReference type="CDD" id="cd01743">
    <property type="entry name" value="GATase1_Anthranilate_Synthase"/>
    <property type="match status" value="1"/>
</dbReference>
<dbReference type="InterPro" id="IPR050472">
    <property type="entry name" value="Anth_synth/Amidotransfase"/>
</dbReference>
<reference evidence="4" key="1">
    <citation type="submission" date="2014-08" db="EMBL/GenBank/DDBJ databases">
        <title>Coriobacteriaceae sp. complete genome.</title>
        <authorList>
            <person name="Looft T."/>
            <person name="Bayles D.O."/>
            <person name="Stanton T.B."/>
        </authorList>
    </citation>
    <scope>NUCLEOTIDE SEQUENCE [LARGE SCALE GENOMIC DNA]</scope>
    <source>
        <strain evidence="4">68-1-3</strain>
    </source>
</reference>
<name>A0A0A8B3Q2_9ACTN</name>
<dbReference type="Proteomes" id="UP000031121">
    <property type="component" value="Chromosome"/>
</dbReference>
<feature type="domain" description="Glutamine amidotransferase" evidence="2">
    <location>
        <begin position="3"/>
        <end position="190"/>
    </location>
</feature>
<gene>
    <name evidence="3" type="ORF">JI75_04835</name>
</gene>
<sequence length="202" mass="22350">MLLIIDNFDSFVHMLESRLRALGADTVMVRSDRIRLADVDALRLQGKLEGIVLSPGPKSPDEAGICIDAVRRFGREVPILGVCLGHQAIVRAYGGRVVQLARPMHGRVSVVETNGRGLFEGLQLRFEATRYHSLAADERTLPECLRVDARSDDGQVMAIAHRRHPVFGLQFHPEALLTQYGDEVLGAFLARCGEADRREAGR</sequence>
<dbReference type="InterPro" id="IPR029062">
    <property type="entry name" value="Class_I_gatase-like"/>
</dbReference>
<dbReference type="HOGENOM" id="CLU_014340_1_2_11"/>
<protein>
    <recommendedName>
        <fullName evidence="2">Glutamine amidotransferase domain-containing protein</fullName>
    </recommendedName>
</protein>
<dbReference type="GO" id="GO:0005829">
    <property type="term" value="C:cytosol"/>
    <property type="evidence" value="ECO:0007669"/>
    <property type="project" value="TreeGrafter"/>
</dbReference>
<dbReference type="GO" id="GO:0000162">
    <property type="term" value="P:L-tryptophan biosynthetic process"/>
    <property type="evidence" value="ECO:0007669"/>
    <property type="project" value="TreeGrafter"/>
</dbReference>
<dbReference type="PANTHER" id="PTHR43418:SF4">
    <property type="entry name" value="MULTIFUNCTIONAL TRYPTOPHAN BIOSYNTHESIS PROTEIN"/>
    <property type="match status" value="1"/>
</dbReference>